<evidence type="ECO:0000313" key="1">
    <source>
        <dbReference type="EMBL" id="KAJ6814668.1"/>
    </source>
</evidence>
<keyword evidence="2" id="KW-1185">Reference proteome</keyword>
<proteinExistence type="predicted"/>
<dbReference type="Proteomes" id="UP001140949">
    <property type="component" value="Unassembled WGS sequence"/>
</dbReference>
<sequence length="57" mass="6316">MSYFEIKLSSSALMLCDEGPVYVLWNCLGSLGDDSSVSFLFFLGSYLVLSDLLNLLE</sequence>
<organism evidence="1 2">
    <name type="scientific">Iris pallida</name>
    <name type="common">Sweet iris</name>
    <dbReference type="NCBI Taxonomy" id="29817"/>
    <lineage>
        <taxon>Eukaryota</taxon>
        <taxon>Viridiplantae</taxon>
        <taxon>Streptophyta</taxon>
        <taxon>Embryophyta</taxon>
        <taxon>Tracheophyta</taxon>
        <taxon>Spermatophyta</taxon>
        <taxon>Magnoliopsida</taxon>
        <taxon>Liliopsida</taxon>
        <taxon>Asparagales</taxon>
        <taxon>Iridaceae</taxon>
        <taxon>Iridoideae</taxon>
        <taxon>Irideae</taxon>
        <taxon>Iris</taxon>
    </lineage>
</organism>
<reference evidence="1" key="1">
    <citation type="journal article" date="2023" name="GigaByte">
        <title>Genome assembly of the bearded iris, Iris pallida Lam.</title>
        <authorList>
            <person name="Bruccoleri R.E."/>
            <person name="Oakeley E.J."/>
            <person name="Faust A.M.E."/>
            <person name="Altorfer M."/>
            <person name="Dessus-Babus S."/>
            <person name="Burckhardt D."/>
            <person name="Oertli M."/>
            <person name="Naumann U."/>
            <person name="Petersen F."/>
            <person name="Wong J."/>
        </authorList>
    </citation>
    <scope>NUCLEOTIDE SEQUENCE</scope>
    <source>
        <strain evidence="1">GSM-AAB239-AS_SAM_17_03QT</strain>
    </source>
</reference>
<reference evidence="1" key="2">
    <citation type="submission" date="2023-04" db="EMBL/GenBank/DDBJ databases">
        <authorList>
            <person name="Bruccoleri R.E."/>
            <person name="Oakeley E.J."/>
            <person name="Faust A.-M."/>
            <person name="Dessus-Babus S."/>
            <person name="Altorfer M."/>
            <person name="Burckhardt D."/>
            <person name="Oertli M."/>
            <person name="Naumann U."/>
            <person name="Petersen F."/>
            <person name="Wong J."/>
        </authorList>
    </citation>
    <scope>NUCLEOTIDE SEQUENCE</scope>
    <source>
        <strain evidence="1">GSM-AAB239-AS_SAM_17_03QT</strain>
        <tissue evidence="1">Leaf</tissue>
    </source>
</reference>
<evidence type="ECO:0000313" key="2">
    <source>
        <dbReference type="Proteomes" id="UP001140949"/>
    </source>
</evidence>
<comment type="caution">
    <text evidence="1">The sequence shown here is derived from an EMBL/GenBank/DDBJ whole genome shotgun (WGS) entry which is preliminary data.</text>
</comment>
<accession>A0AAX6FET1</accession>
<dbReference type="EMBL" id="JANAVB010029617">
    <property type="protein sequence ID" value="KAJ6814668.1"/>
    <property type="molecule type" value="Genomic_DNA"/>
</dbReference>
<protein>
    <submittedName>
        <fullName evidence="1">Mitochondrial outer membrane protein porin 5-like</fullName>
    </submittedName>
</protein>
<name>A0AAX6FET1_IRIPA</name>
<dbReference type="AlphaFoldDB" id="A0AAX6FET1"/>
<gene>
    <name evidence="1" type="ORF">M6B38_137660</name>
</gene>